<organism evidence="1 2">
    <name type="scientific">Nostoc edaphicum CCNP1411</name>
    <dbReference type="NCBI Taxonomy" id="1472755"/>
    <lineage>
        <taxon>Bacteria</taxon>
        <taxon>Bacillati</taxon>
        <taxon>Cyanobacteriota</taxon>
        <taxon>Cyanophyceae</taxon>
        <taxon>Nostocales</taxon>
        <taxon>Nostocaceae</taxon>
        <taxon>Nostoc</taxon>
    </lineage>
</organism>
<reference evidence="2" key="1">
    <citation type="submission" date="2020-06" db="EMBL/GenBank/DDBJ databases">
        <title>Nostoc edaphicum CCNP1411 genome.</title>
        <authorList>
            <person name="Fidor A."/>
            <person name="Grabski M."/>
            <person name="Gawor J."/>
            <person name="Gromadka R."/>
            <person name="Wegrzyn G."/>
            <person name="Mazur-Marzec H."/>
        </authorList>
    </citation>
    <scope>NUCLEOTIDE SEQUENCE [LARGE SCALE GENOMIC DNA]</scope>
    <source>
        <strain evidence="2">CCNP1411</strain>
    </source>
</reference>
<evidence type="ECO:0000313" key="2">
    <source>
        <dbReference type="Proteomes" id="UP000514713"/>
    </source>
</evidence>
<keyword evidence="2" id="KW-1185">Reference proteome</keyword>
<dbReference type="EMBL" id="CP054698">
    <property type="protein sequence ID" value="QMS90222.1"/>
    <property type="molecule type" value="Genomic_DNA"/>
</dbReference>
<dbReference type="KEGG" id="ned:HUN01_22495"/>
<dbReference type="RefSeq" id="WP_181928061.1">
    <property type="nucleotide sequence ID" value="NZ_CP054698.1"/>
</dbReference>
<accession>A0A7D7QHC1</accession>
<evidence type="ECO:0000313" key="1">
    <source>
        <dbReference type="EMBL" id="QMS90222.1"/>
    </source>
</evidence>
<proteinExistence type="predicted"/>
<protein>
    <submittedName>
        <fullName evidence="1">Uncharacterized protein</fullName>
    </submittedName>
</protein>
<dbReference type="Proteomes" id="UP000514713">
    <property type="component" value="Chromosome"/>
</dbReference>
<dbReference type="AlphaFoldDB" id="A0A7D7QHC1"/>
<name>A0A7D7QHC1_9NOSO</name>
<gene>
    <name evidence="1" type="ORF">HUN01_22495</name>
</gene>
<sequence>MLLKIVNACGMLLQFFEILNNFQGKVAVATPVVDIAIKKAGIGAGAKIKLIFR</sequence>